<gene>
    <name evidence="2" type="ORF">ACFPCY_00395</name>
</gene>
<feature type="signal peptide" evidence="1">
    <location>
        <begin position="1"/>
        <end position="40"/>
    </location>
</feature>
<dbReference type="PROSITE" id="PS51318">
    <property type="entry name" value="TAT"/>
    <property type="match status" value="1"/>
</dbReference>
<reference evidence="3" key="1">
    <citation type="journal article" date="2019" name="Int. J. Syst. Evol. Microbiol.">
        <title>The Global Catalogue of Microorganisms (GCM) 10K type strain sequencing project: providing services to taxonomists for standard genome sequencing and annotation.</title>
        <authorList>
            <consortium name="The Broad Institute Genomics Platform"/>
            <consortium name="The Broad Institute Genome Sequencing Center for Infectious Disease"/>
            <person name="Wu L."/>
            <person name="Ma J."/>
        </authorList>
    </citation>
    <scope>NUCLEOTIDE SEQUENCE [LARGE SCALE GENOMIC DNA]</scope>
    <source>
        <strain evidence="3">KLKA75</strain>
    </source>
</reference>
<name>A0ABV9TQ71_9ACTN</name>
<organism evidence="2 3">
    <name type="scientific">Actinomadura gamaensis</name>
    <dbReference type="NCBI Taxonomy" id="1763541"/>
    <lineage>
        <taxon>Bacteria</taxon>
        <taxon>Bacillati</taxon>
        <taxon>Actinomycetota</taxon>
        <taxon>Actinomycetes</taxon>
        <taxon>Streptosporangiales</taxon>
        <taxon>Thermomonosporaceae</taxon>
        <taxon>Actinomadura</taxon>
    </lineage>
</organism>
<comment type="caution">
    <text evidence="2">The sequence shown here is derived from an EMBL/GenBank/DDBJ whole genome shotgun (WGS) entry which is preliminary data.</text>
</comment>
<accession>A0ABV9TQ71</accession>
<evidence type="ECO:0000313" key="2">
    <source>
        <dbReference type="EMBL" id="MFC4905764.1"/>
    </source>
</evidence>
<dbReference type="EMBL" id="JBHSIT010000001">
    <property type="protein sequence ID" value="MFC4905764.1"/>
    <property type="molecule type" value="Genomic_DNA"/>
</dbReference>
<proteinExistence type="predicted"/>
<protein>
    <submittedName>
        <fullName evidence="2">Uncharacterized protein</fullName>
    </submittedName>
</protein>
<evidence type="ECO:0000256" key="1">
    <source>
        <dbReference type="SAM" id="SignalP"/>
    </source>
</evidence>
<feature type="chain" id="PRO_5045770797" evidence="1">
    <location>
        <begin position="41"/>
        <end position="117"/>
    </location>
</feature>
<keyword evidence="1" id="KW-0732">Signal</keyword>
<keyword evidence="3" id="KW-1185">Reference proteome</keyword>
<dbReference type="InterPro" id="IPR006311">
    <property type="entry name" value="TAT_signal"/>
</dbReference>
<sequence>MSDSSSVHPRRGLLRRLSLGAASLALCAGGLAGIAPTASATGTPRPPSAGDVSASAVWTARVKCQIVRHGAAIGYREGGGFGKNRTAAVNAAKRNVKVPHGAYKRHCRVLWVIKGTI</sequence>
<dbReference type="RefSeq" id="WP_378251506.1">
    <property type="nucleotide sequence ID" value="NZ_JBHSIT010000001.1"/>
</dbReference>
<dbReference type="Proteomes" id="UP001595872">
    <property type="component" value="Unassembled WGS sequence"/>
</dbReference>
<evidence type="ECO:0000313" key="3">
    <source>
        <dbReference type="Proteomes" id="UP001595872"/>
    </source>
</evidence>